<keyword evidence="4" id="KW-1185">Reference proteome</keyword>
<dbReference type="InterPro" id="IPR001387">
    <property type="entry name" value="Cro/C1-type_HTH"/>
</dbReference>
<evidence type="ECO:0000313" key="3">
    <source>
        <dbReference type="EMBL" id="GAP38817.1"/>
    </source>
</evidence>
<gene>
    <name evidence="3" type="ORF">ISF6_5476</name>
</gene>
<dbReference type="EMBL" id="BBYR01000093">
    <property type="protein sequence ID" value="GAP38817.1"/>
    <property type="molecule type" value="Genomic_DNA"/>
</dbReference>
<dbReference type="STRING" id="1547922.ISF6_5476"/>
<dbReference type="PANTHER" id="PTHR36924:SF1">
    <property type="entry name" value="ANTITOXIN HIGA-1"/>
    <property type="match status" value="1"/>
</dbReference>
<reference evidence="4" key="1">
    <citation type="submission" date="2015-07" db="EMBL/GenBank/DDBJ databases">
        <title>Discovery of a poly(ethylene terephthalate assimilation.</title>
        <authorList>
            <person name="Yoshida S."/>
            <person name="Hiraga K."/>
            <person name="Takehana T."/>
            <person name="Taniguchi I."/>
            <person name="Yamaji H."/>
            <person name="Maeda Y."/>
            <person name="Toyohara K."/>
            <person name="Miyamoto K."/>
            <person name="Kimura Y."/>
            <person name="Oda K."/>
        </authorList>
    </citation>
    <scope>NUCLEOTIDE SEQUENCE [LARGE SCALE GENOMIC DNA]</scope>
    <source>
        <strain evidence="4">NBRC 110686 / TISTR 2288 / 201-F6</strain>
    </source>
</reference>
<evidence type="ECO:0000259" key="2">
    <source>
        <dbReference type="PROSITE" id="PS50943"/>
    </source>
</evidence>
<dbReference type="PROSITE" id="PS50943">
    <property type="entry name" value="HTH_CROC1"/>
    <property type="match status" value="1"/>
</dbReference>
<organism evidence="3 4">
    <name type="scientific">Piscinibacter sakaiensis</name>
    <name type="common">Ideonella sakaiensis</name>
    <dbReference type="NCBI Taxonomy" id="1547922"/>
    <lineage>
        <taxon>Bacteria</taxon>
        <taxon>Pseudomonadati</taxon>
        <taxon>Pseudomonadota</taxon>
        <taxon>Betaproteobacteria</taxon>
        <taxon>Burkholderiales</taxon>
        <taxon>Sphaerotilaceae</taxon>
        <taxon>Piscinibacter</taxon>
    </lineage>
</organism>
<sequence length="145" mass="15427">MPLRLPQHPGRFLQRQCLAPLGLTQTEAARVLGISRRRVNEIVQGHRGISPDTAIRCALAFGVGAEFWLGLQSAWDVYHGWQRLRRVALRGQRPLAGQGLAGLSVLPAAPDEAPRPVAAGSPAARYPAHAPLAAPRAGAFAAGVH</sequence>
<keyword evidence="1" id="KW-0238">DNA-binding</keyword>
<reference evidence="3 4" key="2">
    <citation type="journal article" date="2016" name="Science">
        <title>A bacterium that degrades and assimilates poly(ethylene terephthalate).</title>
        <authorList>
            <person name="Yoshida S."/>
            <person name="Hiraga K."/>
            <person name="Takehana T."/>
            <person name="Taniguchi I."/>
            <person name="Yamaji H."/>
            <person name="Maeda Y."/>
            <person name="Toyohara K."/>
            <person name="Miyamoto K."/>
            <person name="Kimura Y."/>
            <person name="Oda K."/>
        </authorList>
    </citation>
    <scope>NUCLEOTIDE SEQUENCE [LARGE SCALE GENOMIC DNA]</scope>
    <source>
        <strain evidence="4">NBRC 110686 / TISTR 2288 / 201-F6</strain>
    </source>
</reference>
<feature type="domain" description="HTH cro/C1-type" evidence="2">
    <location>
        <begin position="21"/>
        <end position="67"/>
    </location>
</feature>
<dbReference type="Gene3D" id="1.10.260.40">
    <property type="entry name" value="lambda repressor-like DNA-binding domains"/>
    <property type="match status" value="1"/>
</dbReference>
<dbReference type="SMART" id="SM00530">
    <property type="entry name" value="HTH_XRE"/>
    <property type="match status" value="1"/>
</dbReference>
<dbReference type="NCBIfam" id="TIGR02607">
    <property type="entry name" value="antidote_HigA"/>
    <property type="match status" value="1"/>
</dbReference>
<protein>
    <submittedName>
        <fullName evidence="3">HigA protein</fullName>
    </submittedName>
</protein>
<dbReference type="Pfam" id="PF01381">
    <property type="entry name" value="HTH_3"/>
    <property type="match status" value="1"/>
</dbReference>
<comment type="caution">
    <text evidence="3">The sequence shown here is derived from an EMBL/GenBank/DDBJ whole genome shotgun (WGS) entry which is preliminary data.</text>
</comment>
<dbReference type="Proteomes" id="UP000037660">
    <property type="component" value="Unassembled WGS sequence"/>
</dbReference>
<name>A0A0K8P855_PISS1</name>
<dbReference type="GO" id="GO:0003677">
    <property type="term" value="F:DNA binding"/>
    <property type="evidence" value="ECO:0007669"/>
    <property type="project" value="UniProtKB-KW"/>
</dbReference>
<dbReference type="AlphaFoldDB" id="A0A0K8P855"/>
<dbReference type="InterPro" id="IPR010982">
    <property type="entry name" value="Lambda_DNA-bd_dom_sf"/>
</dbReference>
<dbReference type="CDD" id="cd00093">
    <property type="entry name" value="HTH_XRE"/>
    <property type="match status" value="1"/>
</dbReference>
<proteinExistence type="predicted"/>
<dbReference type="PANTHER" id="PTHR36924">
    <property type="entry name" value="ANTITOXIN HIGA-1"/>
    <property type="match status" value="1"/>
</dbReference>
<accession>A0A0K8P855</accession>
<evidence type="ECO:0000256" key="1">
    <source>
        <dbReference type="ARBA" id="ARBA00023125"/>
    </source>
</evidence>
<evidence type="ECO:0000313" key="4">
    <source>
        <dbReference type="Proteomes" id="UP000037660"/>
    </source>
</evidence>
<dbReference type="InterPro" id="IPR013430">
    <property type="entry name" value="Toxin_antidote_HigA"/>
</dbReference>
<dbReference type="SUPFAM" id="SSF47413">
    <property type="entry name" value="lambda repressor-like DNA-binding domains"/>
    <property type="match status" value="1"/>
</dbReference>